<sequence>MSTGLEVIAVGARTPVGLVAEPAAAAVRAAICQIAEYPFVAADGEPMMVASDARLSTRLEGVERLLPLANSALEEVAYKLAAAPRPYRGHVDLWLSLPDARPGLSESEVIGAAQTLVAGLRAAGTQQLRAEIVGRGHAGIACAIERALQESARGVDVLTVVLGVDSYLHPDTLVWLERNRLCGPDSRSGFAPGEAAGCLVLASTGLRKTLGLPCLAVVGGVATAREHRLPGSETGSFGEGMTQAVLGALAGLRLPAEAVDMTFSDINGERYRSEEWGFVALRAPEAFRSPNYVAPADCWGDVGAASGALLSVLAVRSWARNYAAGPRALVITGSTGGLRGAILLQQPQDRQVGGAMT</sequence>
<evidence type="ECO:0000313" key="1">
    <source>
        <dbReference type="EMBL" id="PRP93713.1"/>
    </source>
</evidence>
<reference evidence="1 2" key="1">
    <citation type="submission" date="2018-03" db="EMBL/GenBank/DDBJ databases">
        <title>Draft Genome Sequences of the Obligatory Marine Myxobacteria Enhygromyxa salina SWB007.</title>
        <authorList>
            <person name="Poehlein A."/>
            <person name="Moghaddam J.A."/>
            <person name="Harms H."/>
            <person name="Alanjari M."/>
            <person name="Koenig G.M."/>
            <person name="Daniel R."/>
            <person name="Schaeberle T.F."/>
        </authorList>
    </citation>
    <scope>NUCLEOTIDE SEQUENCE [LARGE SCALE GENOMIC DNA]</scope>
    <source>
        <strain evidence="1 2">SWB007</strain>
    </source>
</reference>
<evidence type="ECO:0000313" key="2">
    <source>
        <dbReference type="Proteomes" id="UP000238823"/>
    </source>
</evidence>
<organism evidence="1 2">
    <name type="scientific">Enhygromyxa salina</name>
    <dbReference type="NCBI Taxonomy" id="215803"/>
    <lineage>
        <taxon>Bacteria</taxon>
        <taxon>Pseudomonadati</taxon>
        <taxon>Myxococcota</taxon>
        <taxon>Polyangia</taxon>
        <taxon>Nannocystales</taxon>
        <taxon>Nannocystaceae</taxon>
        <taxon>Enhygromyxa</taxon>
    </lineage>
</organism>
<dbReference type="OrthoDB" id="3078238at2"/>
<dbReference type="GO" id="GO:0016746">
    <property type="term" value="F:acyltransferase activity"/>
    <property type="evidence" value="ECO:0007669"/>
    <property type="project" value="InterPro"/>
</dbReference>
<proteinExistence type="predicted"/>
<dbReference type="SUPFAM" id="SSF53901">
    <property type="entry name" value="Thiolase-like"/>
    <property type="match status" value="2"/>
</dbReference>
<dbReference type="RefSeq" id="WP_106094880.1">
    <property type="nucleotide sequence ID" value="NZ_PVNL01000147.1"/>
</dbReference>
<dbReference type="Proteomes" id="UP000238823">
    <property type="component" value="Unassembled WGS sequence"/>
</dbReference>
<dbReference type="Gene3D" id="3.40.47.10">
    <property type="match status" value="1"/>
</dbReference>
<protein>
    <submittedName>
        <fullName evidence="1">3-oxoacyl-(Acyl carrier protein) synthase</fullName>
    </submittedName>
</protein>
<accession>A0A2S9XLI3</accession>
<dbReference type="InterPro" id="IPR016039">
    <property type="entry name" value="Thiolase-like"/>
</dbReference>
<gene>
    <name evidence="1" type="ORF">ENSA7_81410</name>
</gene>
<dbReference type="EMBL" id="PVNL01000147">
    <property type="protein sequence ID" value="PRP93713.1"/>
    <property type="molecule type" value="Genomic_DNA"/>
</dbReference>
<dbReference type="AlphaFoldDB" id="A0A2S9XLI3"/>
<name>A0A2S9XLI3_9BACT</name>
<comment type="caution">
    <text evidence="1">The sequence shown here is derived from an EMBL/GenBank/DDBJ whole genome shotgun (WGS) entry which is preliminary data.</text>
</comment>